<reference evidence="1 2" key="1">
    <citation type="submission" date="2018-03" db="EMBL/GenBank/DDBJ databases">
        <title>Draft genome sequence of Rohu Carp (Labeo rohita).</title>
        <authorList>
            <person name="Das P."/>
            <person name="Kushwaha B."/>
            <person name="Joshi C.G."/>
            <person name="Kumar D."/>
            <person name="Nagpure N.S."/>
            <person name="Sahoo L."/>
            <person name="Das S.P."/>
            <person name="Bit A."/>
            <person name="Patnaik S."/>
            <person name="Meher P.K."/>
            <person name="Jayasankar P."/>
            <person name="Koringa P.G."/>
            <person name="Patel N.V."/>
            <person name="Hinsu A.T."/>
            <person name="Kumar R."/>
            <person name="Pandey M."/>
            <person name="Agarwal S."/>
            <person name="Srivastava S."/>
            <person name="Singh M."/>
            <person name="Iquebal M.A."/>
            <person name="Jaiswal S."/>
            <person name="Angadi U.B."/>
            <person name="Kumar N."/>
            <person name="Raza M."/>
            <person name="Shah T.M."/>
            <person name="Rai A."/>
            <person name="Jena J.K."/>
        </authorList>
    </citation>
    <scope>NUCLEOTIDE SEQUENCE [LARGE SCALE GENOMIC DNA]</scope>
    <source>
        <strain evidence="1">DASCIFA01</strain>
        <tissue evidence="1">Testis</tissue>
    </source>
</reference>
<proteinExistence type="predicted"/>
<comment type="caution">
    <text evidence="1">The sequence shown here is derived from an EMBL/GenBank/DDBJ whole genome shotgun (WGS) entry which is preliminary data.</text>
</comment>
<evidence type="ECO:0000313" key="2">
    <source>
        <dbReference type="Proteomes" id="UP000290572"/>
    </source>
</evidence>
<dbReference type="EMBL" id="QBIY01010416">
    <property type="protein sequence ID" value="RXN35843.1"/>
    <property type="molecule type" value="Genomic_DNA"/>
</dbReference>
<dbReference type="Proteomes" id="UP000290572">
    <property type="component" value="Unassembled WGS sequence"/>
</dbReference>
<dbReference type="STRING" id="84645.A0A498NV46"/>
<name>A0A498NV46_LABRO</name>
<protein>
    <submittedName>
        <fullName evidence="1">Counting factor associated D-like protein</fullName>
    </submittedName>
</protein>
<accession>A0A498NV46</accession>
<gene>
    <name evidence="1" type="ORF">ROHU_003481</name>
</gene>
<evidence type="ECO:0000313" key="1">
    <source>
        <dbReference type="EMBL" id="RXN35843.1"/>
    </source>
</evidence>
<dbReference type="AlphaFoldDB" id="A0A498NV46"/>
<organism evidence="1 2">
    <name type="scientific">Labeo rohita</name>
    <name type="common">Indian major carp</name>
    <name type="synonym">Cyprinus rohita</name>
    <dbReference type="NCBI Taxonomy" id="84645"/>
    <lineage>
        <taxon>Eukaryota</taxon>
        <taxon>Metazoa</taxon>
        <taxon>Chordata</taxon>
        <taxon>Craniata</taxon>
        <taxon>Vertebrata</taxon>
        <taxon>Euteleostomi</taxon>
        <taxon>Actinopterygii</taxon>
        <taxon>Neopterygii</taxon>
        <taxon>Teleostei</taxon>
        <taxon>Ostariophysi</taxon>
        <taxon>Cypriniformes</taxon>
        <taxon>Cyprinidae</taxon>
        <taxon>Labeoninae</taxon>
        <taxon>Labeonini</taxon>
        <taxon>Labeo</taxon>
    </lineage>
</organism>
<keyword evidence="2" id="KW-1185">Reference proteome</keyword>
<sequence length="138" mass="15534">MIETISMSLFGKRERGRCDTGQSATPAGGRTVPDFGKMYHVKGVLSLPYSKVEPEPFEAWYDLEGNRSRINYRNGTVQTFLIGNYFDYGAIYKITPVSNETEIQAIKCFQLNGTKKDPIRPQAALPDLQGFEIYISPN</sequence>